<evidence type="ECO:0000313" key="3">
    <source>
        <dbReference type="Proteomes" id="UP000075357"/>
    </source>
</evidence>
<dbReference type="Proteomes" id="UP000075357">
    <property type="component" value="Unassembled WGS sequence"/>
</dbReference>
<dbReference type="EMBL" id="LRAD01000047">
    <property type="protein sequence ID" value="KXZ59256.1"/>
    <property type="molecule type" value="Genomic_DNA"/>
</dbReference>
<dbReference type="RefSeq" id="WP_061683532.1">
    <property type="nucleotide sequence ID" value="NZ_LRAD01000047.1"/>
</dbReference>
<dbReference type="InterPro" id="IPR025202">
    <property type="entry name" value="PLD-like_dom"/>
</dbReference>
<evidence type="ECO:0000313" key="2">
    <source>
        <dbReference type="EMBL" id="KXZ59256.1"/>
    </source>
</evidence>
<dbReference type="STRING" id="36807.Mlaev_02367"/>
<dbReference type="GO" id="GO:0030572">
    <property type="term" value="F:phosphatidyltransferase activity"/>
    <property type="evidence" value="ECO:0007669"/>
    <property type="project" value="UniProtKB-ARBA"/>
</dbReference>
<sequence>MTGPFVVLATRLSGAQLLRMASNLEIDGSLLKAKAAAGGDSEAEAALTAAFGVLGGEGLASVLQGFAAARAAGSTDLRAVWSGPTFVGDGDHTTAAVSHLIDEATEDVFASTYSATPDSDFVKALWKAIARGVSTTILLDTSVKQGQTAAMLQKRLHGAKFLTYESTTGEYVAQHSKVVIIDASIAFVTSANFSDAGAHRNLEAGVIVRDANFASKMRQRFRELAAVGELKAL</sequence>
<dbReference type="GO" id="GO:0032049">
    <property type="term" value="P:cardiolipin biosynthetic process"/>
    <property type="evidence" value="ECO:0007669"/>
    <property type="project" value="UniProtKB-ARBA"/>
</dbReference>
<keyword evidence="3" id="KW-1185">Reference proteome</keyword>
<dbReference type="NCBIfam" id="NF038319">
    <property type="entry name" value="DISARM_DrmC_I"/>
    <property type="match status" value="1"/>
</dbReference>
<dbReference type="PROSITE" id="PS50035">
    <property type="entry name" value="PLD"/>
    <property type="match status" value="1"/>
</dbReference>
<dbReference type="PANTHER" id="PTHR21248">
    <property type="entry name" value="CARDIOLIPIN SYNTHASE"/>
    <property type="match status" value="1"/>
</dbReference>
<evidence type="ECO:0000259" key="1">
    <source>
        <dbReference type="PROSITE" id="PS50035"/>
    </source>
</evidence>
<feature type="domain" description="PLD phosphodiesterase" evidence="1">
    <location>
        <begin position="170"/>
        <end position="197"/>
    </location>
</feature>
<dbReference type="SUPFAM" id="SSF56024">
    <property type="entry name" value="Phospholipase D/nuclease"/>
    <property type="match status" value="1"/>
</dbReference>
<dbReference type="SMART" id="SM00155">
    <property type="entry name" value="PLDc"/>
    <property type="match status" value="1"/>
</dbReference>
<protein>
    <submittedName>
        <fullName evidence="2">Phospholipase D</fullName>
        <ecNumber evidence="2">3.1.4.4</ecNumber>
    </submittedName>
</protein>
<accession>A0A150HAY5</accession>
<comment type="caution">
    <text evidence="2">The sequence shown here is derived from an EMBL/GenBank/DDBJ whole genome shotgun (WGS) entry which is preliminary data.</text>
</comment>
<reference evidence="2 3" key="1">
    <citation type="submission" date="2016-01" db="EMBL/GenBank/DDBJ databases">
        <title>Draft genome sequences of Microbacterium laevaniformans LCDC 91-0039 and the type strain of Microbacterium hominis LCDC 84-209.</title>
        <authorList>
            <person name="Bernier A.-M."/>
            <person name="Bernard K."/>
        </authorList>
    </citation>
    <scope>NUCLEOTIDE SEQUENCE [LARGE SCALE GENOMIC DNA]</scope>
    <source>
        <strain evidence="2 3">LCDC 91-0039</strain>
    </source>
</reference>
<dbReference type="InterPro" id="IPR001736">
    <property type="entry name" value="PLipase_D/transphosphatidylase"/>
</dbReference>
<dbReference type="AlphaFoldDB" id="A0A150HAY5"/>
<name>A0A150HAY5_9MICO</name>
<dbReference type="InterPro" id="IPR047955">
    <property type="entry name" value="DrmC-like"/>
</dbReference>
<dbReference type="Gene3D" id="3.30.870.10">
    <property type="entry name" value="Endonuclease Chain A"/>
    <property type="match status" value="1"/>
</dbReference>
<keyword evidence="2" id="KW-0378">Hydrolase</keyword>
<dbReference type="GO" id="GO:0004630">
    <property type="term" value="F:phospholipase D activity"/>
    <property type="evidence" value="ECO:0007669"/>
    <property type="project" value="UniProtKB-EC"/>
</dbReference>
<dbReference type="PANTHER" id="PTHR21248:SF22">
    <property type="entry name" value="PHOSPHOLIPASE D"/>
    <property type="match status" value="1"/>
</dbReference>
<organism evidence="2 3">
    <name type="scientific">Microbacterium laevaniformans</name>
    <dbReference type="NCBI Taxonomy" id="36807"/>
    <lineage>
        <taxon>Bacteria</taxon>
        <taxon>Bacillati</taxon>
        <taxon>Actinomycetota</taxon>
        <taxon>Actinomycetes</taxon>
        <taxon>Micrococcales</taxon>
        <taxon>Microbacteriaceae</taxon>
        <taxon>Microbacterium</taxon>
    </lineage>
</organism>
<dbReference type="Pfam" id="PF13091">
    <property type="entry name" value="PLDc_2"/>
    <property type="match status" value="1"/>
</dbReference>
<dbReference type="PATRIC" id="fig|36807.3.peg.2407"/>
<gene>
    <name evidence="2" type="primary">pld</name>
    <name evidence="2" type="ORF">Mlaev_02367</name>
</gene>
<dbReference type="EC" id="3.1.4.4" evidence="2"/>
<proteinExistence type="predicted"/>